<dbReference type="Pfam" id="PF00126">
    <property type="entry name" value="HTH_1"/>
    <property type="match status" value="1"/>
</dbReference>
<protein>
    <recommendedName>
        <fullName evidence="5">HTH lysR-type domain-containing protein</fullName>
    </recommendedName>
</protein>
<dbReference type="EMBL" id="CP019312">
    <property type="protein sequence ID" value="APX11043.1"/>
    <property type="molecule type" value="Genomic_DNA"/>
</dbReference>
<dbReference type="PROSITE" id="PS50931">
    <property type="entry name" value="HTH_LYSR"/>
    <property type="match status" value="1"/>
</dbReference>
<dbReference type="Proteomes" id="UP000186336">
    <property type="component" value="Chromosome"/>
</dbReference>
<proteinExistence type="inferred from homology"/>
<dbReference type="SUPFAM" id="SSF46785">
    <property type="entry name" value="Winged helix' DNA-binding domain"/>
    <property type="match status" value="1"/>
</dbReference>
<keyword evidence="4" id="KW-0804">Transcription</keyword>
<dbReference type="Gene3D" id="1.10.10.10">
    <property type="entry name" value="Winged helix-like DNA-binding domain superfamily/Winged helix DNA-binding domain"/>
    <property type="match status" value="1"/>
</dbReference>
<dbReference type="SUPFAM" id="SSF53850">
    <property type="entry name" value="Periplasmic binding protein-like II"/>
    <property type="match status" value="1"/>
</dbReference>
<dbReference type="RefSeq" id="WP_076626909.1">
    <property type="nucleotide sequence ID" value="NZ_CP019312.1"/>
</dbReference>
<dbReference type="InterPro" id="IPR036388">
    <property type="entry name" value="WH-like_DNA-bd_sf"/>
</dbReference>
<evidence type="ECO:0000313" key="6">
    <source>
        <dbReference type="EMBL" id="APX11043.1"/>
    </source>
</evidence>
<comment type="similarity">
    <text evidence="1">Belongs to the LysR transcriptional regulatory family.</text>
</comment>
<dbReference type="STRING" id="299262.BWR18_04585"/>
<dbReference type="OrthoDB" id="9798121at2"/>
<keyword evidence="3" id="KW-0238">DNA-binding</keyword>
<dbReference type="PRINTS" id="PR00039">
    <property type="entry name" value="HTHLYSR"/>
</dbReference>
<evidence type="ECO:0000256" key="1">
    <source>
        <dbReference type="ARBA" id="ARBA00009437"/>
    </source>
</evidence>
<dbReference type="PANTHER" id="PTHR30537:SF3">
    <property type="entry name" value="TRANSCRIPTIONAL REGULATORY PROTEIN"/>
    <property type="match status" value="1"/>
</dbReference>
<dbReference type="PANTHER" id="PTHR30537">
    <property type="entry name" value="HTH-TYPE TRANSCRIPTIONAL REGULATOR"/>
    <property type="match status" value="1"/>
</dbReference>
<feature type="domain" description="HTH lysR-type" evidence="5">
    <location>
        <begin position="4"/>
        <end position="61"/>
    </location>
</feature>
<dbReference type="GO" id="GO:0006351">
    <property type="term" value="P:DNA-templated transcription"/>
    <property type="evidence" value="ECO:0007669"/>
    <property type="project" value="TreeGrafter"/>
</dbReference>
<keyword evidence="7" id="KW-1185">Reference proteome</keyword>
<dbReference type="InterPro" id="IPR036390">
    <property type="entry name" value="WH_DNA-bd_sf"/>
</dbReference>
<sequence length="291" mass="31739">MAEPDWSQIQSFAAVAEHGSLSAAARAQDSSQPTLSRHIAQLEATLGARLFDRSSGGMVLTDDGADLLVHATAMADAAARFDMTRDGHGSDIAGTVRLTASHVVANFILPPILMELHDAYPAIQIEVVASDSTENLLRREADIALRMYRPTQPDVIARHITDLPLGAYATPAYIAKHGAPERLEDLRHHTIIGYDRSTLIIDGFAALGLKVGRDFFAFRSDDQVLCWHMVIAGYGIGFAQVRVGDADPRVVRVSRDGDAGSMPLWLTAHPDLRRIPRVRRVYDWLANALSA</sequence>
<dbReference type="GO" id="GO:0043565">
    <property type="term" value="F:sequence-specific DNA binding"/>
    <property type="evidence" value="ECO:0007669"/>
    <property type="project" value="TreeGrafter"/>
</dbReference>
<keyword evidence="2" id="KW-0805">Transcription regulation</keyword>
<dbReference type="InterPro" id="IPR000847">
    <property type="entry name" value="LysR_HTH_N"/>
</dbReference>
<dbReference type="InterPro" id="IPR058163">
    <property type="entry name" value="LysR-type_TF_proteobact-type"/>
</dbReference>
<evidence type="ECO:0000259" key="5">
    <source>
        <dbReference type="PROSITE" id="PS50931"/>
    </source>
</evidence>
<dbReference type="FunFam" id="1.10.10.10:FF:000001">
    <property type="entry name" value="LysR family transcriptional regulator"/>
    <property type="match status" value="1"/>
</dbReference>
<evidence type="ECO:0000256" key="2">
    <source>
        <dbReference type="ARBA" id="ARBA00023015"/>
    </source>
</evidence>
<dbReference type="InterPro" id="IPR005119">
    <property type="entry name" value="LysR_subst-bd"/>
</dbReference>
<evidence type="ECO:0000256" key="3">
    <source>
        <dbReference type="ARBA" id="ARBA00023125"/>
    </source>
</evidence>
<dbReference type="GO" id="GO:0003700">
    <property type="term" value="F:DNA-binding transcription factor activity"/>
    <property type="evidence" value="ECO:0007669"/>
    <property type="project" value="InterPro"/>
</dbReference>
<gene>
    <name evidence="6" type="ORF">BWR18_04585</name>
</gene>
<reference evidence="6 7" key="1">
    <citation type="submission" date="2017-01" db="EMBL/GenBank/DDBJ databases">
        <title>Complete genome of Tateyamaria omphalii DOK1-4 isolated from seawater in Dokdo.</title>
        <authorList>
            <person name="Kim J.H."/>
            <person name="Chi W.-J."/>
        </authorList>
    </citation>
    <scope>NUCLEOTIDE SEQUENCE [LARGE SCALE GENOMIC DNA]</scope>
    <source>
        <strain evidence="6 7">DOK1-4</strain>
    </source>
</reference>
<dbReference type="Gene3D" id="3.40.190.290">
    <property type="match status" value="1"/>
</dbReference>
<name>A0A1P8MSS6_9RHOB</name>
<dbReference type="Pfam" id="PF03466">
    <property type="entry name" value="LysR_substrate"/>
    <property type="match status" value="1"/>
</dbReference>
<accession>A0A1P8MSS6</accession>
<evidence type="ECO:0000256" key="4">
    <source>
        <dbReference type="ARBA" id="ARBA00023163"/>
    </source>
</evidence>
<organism evidence="6 7">
    <name type="scientific">Tateyamaria omphalii</name>
    <dbReference type="NCBI Taxonomy" id="299262"/>
    <lineage>
        <taxon>Bacteria</taxon>
        <taxon>Pseudomonadati</taxon>
        <taxon>Pseudomonadota</taxon>
        <taxon>Alphaproteobacteria</taxon>
        <taxon>Rhodobacterales</taxon>
        <taxon>Roseobacteraceae</taxon>
        <taxon>Tateyamaria</taxon>
    </lineage>
</organism>
<dbReference type="KEGG" id="tom:BWR18_04585"/>
<dbReference type="AlphaFoldDB" id="A0A1P8MSS6"/>
<evidence type="ECO:0000313" key="7">
    <source>
        <dbReference type="Proteomes" id="UP000186336"/>
    </source>
</evidence>